<keyword evidence="1" id="KW-0489">Methyltransferase</keyword>
<accession>A0A9W5KQG4</accession>
<proteinExistence type="predicted"/>
<name>A0A9W5KQG4_BACCE</name>
<reference evidence="3 4" key="1">
    <citation type="submission" date="2012-04" db="EMBL/GenBank/DDBJ databases">
        <title>The Genome Sequence of Bacillus cereus VD154.</title>
        <authorList>
            <consortium name="The Broad Institute Genome Sequencing Platform"/>
            <consortium name="The Broad Institute Genome Sequencing Center for Infectious Disease"/>
            <person name="Feldgarden M."/>
            <person name="Van der Auwera G.A."/>
            <person name="Mahillon J."/>
            <person name="Duprez V."/>
            <person name="Timmery S."/>
            <person name="Mattelet C."/>
            <person name="Dierick K."/>
            <person name="Sun M."/>
            <person name="Yu Z."/>
            <person name="Zhu L."/>
            <person name="Hu X."/>
            <person name="Shank E.B."/>
            <person name="Swiecicka I."/>
            <person name="Hansen B.M."/>
            <person name="Andrup L."/>
            <person name="Young S.K."/>
            <person name="Zeng Q."/>
            <person name="Gargeya S."/>
            <person name="Fitzgerald M."/>
            <person name="Haas B."/>
            <person name="Abouelleil A."/>
            <person name="Alvarado L."/>
            <person name="Arachchi H.M."/>
            <person name="Berlin A."/>
            <person name="Chapman S.B."/>
            <person name="Goldberg J."/>
            <person name="Griggs A."/>
            <person name="Gujja S."/>
            <person name="Hansen M."/>
            <person name="Howarth C."/>
            <person name="Imamovic A."/>
            <person name="Larimer J."/>
            <person name="McCowen C."/>
            <person name="Montmayeur A."/>
            <person name="Murphy C."/>
            <person name="Neiman D."/>
            <person name="Pearson M."/>
            <person name="Priest M."/>
            <person name="Roberts A."/>
            <person name="Saif S."/>
            <person name="Shea T."/>
            <person name="Sisk P."/>
            <person name="Sykes S."/>
            <person name="Wortman J."/>
            <person name="Nusbaum C."/>
            <person name="Birren B."/>
        </authorList>
    </citation>
    <scope>NUCLEOTIDE SEQUENCE [LARGE SCALE GENOMIC DNA]</scope>
    <source>
        <strain evidence="3 4">VD154</strain>
    </source>
</reference>
<gene>
    <name evidence="3" type="ORF">IK5_06327</name>
</gene>
<keyword evidence="2" id="KW-0808">Transferase</keyword>
<dbReference type="GO" id="GO:0008168">
    <property type="term" value="F:methyltransferase activity"/>
    <property type="evidence" value="ECO:0007669"/>
    <property type="project" value="UniProtKB-KW"/>
</dbReference>
<dbReference type="SUPFAM" id="SSF53335">
    <property type="entry name" value="S-adenosyl-L-methionine-dependent methyltransferases"/>
    <property type="match status" value="1"/>
</dbReference>
<dbReference type="GO" id="GO:0032259">
    <property type="term" value="P:methylation"/>
    <property type="evidence" value="ECO:0007669"/>
    <property type="project" value="UniProtKB-KW"/>
</dbReference>
<dbReference type="GO" id="GO:0005886">
    <property type="term" value="C:plasma membrane"/>
    <property type="evidence" value="ECO:0007669"/>
    <property type="project" value="TreeGrafter"/>
</dbReference>
<evidence type="ECO:0000256" key="1">
    <source>
        <dbReference type="ARBA" id="ARBA00022603"/>
    </source>
</evidence>
<evidence type="ECO:0000256" key="2">
    <source>
        <dbReference type="ARBA" id="ARBA00022679"/>
    </source>
</evidence>
<dbReference type="RefSeq" id="WP_000637825.1">
    <property type="nucleotide sequence ID" value="NZ_JH791893.1"/>
</dbReference>
<dbReference type="Pfam" id="PF13578">
    <property type="entry name" value="Methyltransf_24"/>
    <property type="match status" value="1"/>
</dbReference>
<comment type="caution">
    <text evidence="3">The sequence shown here is derived from an EMBL/GenBank/DDBJ whole genome shotgun (WGS) entry which is preliminary data.</text>
</comment>
<dbReference type="PANTHER" id="PTHR40048:SF1">
    <property type="entry name" value="RHAMNOSYL O-METHYLTRANSFERASE"/>
    <property type="match status" value="1"/>
</dbReference>
<organism evidence="3 4">
    <name type="scientific">Bacillus cereus VD154</name>
    <dbReference type="NCBI Taxonomy" id="1053238"/>
    <lineage>
        <taxon>Bacteria</taxon>
        <taxon>Bacillati</taxon>
        <taxon>Bacillota</taxon>
        <taxon>Bacilli</taxon>
        <taxon>Bacillales</taxon>
        <taxon>Bacillaceae</taxon>
        <taxon>Bacillus</taxon>
        <taxon>Bacillus cereus group</taxon>
    </lineage>
</organism>
<dbReference type="Gene3D" id="3.40.50.150">
    <property type="entry name" value="Vaccinia Virus protein VP39"/>
    <property type="match status" value="1"/>
</dbReference>
<dbReference type="EMBL" id="AHFG01000112">
    <property type="protein sequence ID" value="EJR59162.1"/>
    <property type="molecule type" value="Genomic_DNA"/>
</dbReference>
<sequence length="219" mass="25514">MIWIKHNPKFEYETEYPNIKKGPWGGHIDFAYDLIRFLKPQTIVELGTFYGTSFFSFCQAVKDEKCETVCYAIDTWKGDEHGGFYGEEVYTTVNYLVQKYYKHIGNLIKSTFDGTLHTFKDETIDVLHIDGYHTYEAVSHDYETWLPKLRSNGVVLFHDITVYYENFGVHKLWAELSSKNPAFSFKHSNGLGILFPKGCNEKANDLLTSFNEIQKQYVH</sequence>
<evidence type="ECO:0008006" key="5">
    <source>
        <dbReference type="Google" id="ProtNLM"/>
    </source>
</evidence>
<dbReference type="InterPro" id="IPR029063">
    <property type="entry name" value="SAM-dependent_MTases_sf"/>
</dbReference>
<protein>
    <recommendedName>
        <fullName evidence="5">Methyltransferase domain-containing protein</fullName>
    </recommendedName>
</protein>
<dbReference type="AlphaFoldDB" id="A0A9W5KQG4"/>
<evidence type="ECO:0000313" key="4">
    <source>
        <dbReference type="Proteomes" id="UP000006967"/>
    </source>
</evidence>
<dbReference type="PANTHER" id="PTHR40048">
    <property type="entry name" value="RHAMNOSYL O-METHYLTRANSFERASE"/>
    <property type="match status" value="1"/>
</dbReference>
<dbReference type="Proteomes" id="UP000006967">
    <property type="component" value="Unassembled WGS sequence"/>
</dbReference>
<dbReference type="GO" id="GO:0071770">
    <property type="term" value="P:DIM/DIP cell wall layer assembly"/>
    <property type="evidence" value="ECO:0007669"/>
    <property type="project" value="TreeGrafter"/>
</dbReference>
<evidence type="ECO:0000313" key="3">
    <source>
        <dbReference type="EMBL" id="EJR59162.1"/>
    </source>
</evidence>